<protein>
    <submittedName>
        <fullName evidence="10">ComEC/Rec2-related protein</fullName>
    </submittedName>
</protein>
<evidence type="ECO:0000256" key="6">
    <source>
        <dbReference type="SAM" id="MobiDB-lite"/>
    </source>
</evidence>
<keyword evidence="4 7" id="KW-1133">Transmembrane helix</keyword>
<evidence type="ECO:0000256" key="3">
    <source>
        <dbReference type="ARBA" id="ARBA00022692"/>
    </source>
</evidence>
<dbReference type="InterPro" id="IPR052159">
    <property type="entry name" value="Competence_DNA_uptake"/>
</dbReference>
<feature type="transmembrane region" description="Helical" evidence="7">
    <location>
        <begin position="278"/>
        <end position="300"/>
    </location>
</feature>
<evidence type="ECO:0000313" key="11">
    <source>
        <dbReference type="Proteomes" id="UP000255082"/>
    </source>
</evidence>
<keyword evidence="5 7" id="KW-0472">Membrane</keyword>
<dbReference type="Proteomes" id="UP000255082">
    <property type="component" value="Unassembled WGS sequence"/>
</dbReference>
<accession>A0A378X073</accession>
<dbReference type="GO" id="GO:0005886">
    <property type="term" value="C:plasma membrane"/>
    <property type="evidence" value="ECO:0007669"/>
    <property type="project" value="UniProtKB-SubCell"/>
</dbReference>
<feature type="transmembrane region" description="Helical" evidence="7">
    <location>
        <begin position="330"/>
        <end position="346"/>
    </location>
</feature>
<evidence type="ECO:0000259" key="8">
    <source>
        <dbReference type="Pfam" id="PF03772"/>
    </source>
</evidence>
<feature type="compositionally biased region" description="Basic and acidic residues" evidence="6">
    <location>
        <begin position="11"/>
        <end position="24"/>
    </location>
</feature>
<feature type="region of interest" description="Disordered" evidence="6">
    <location>
        <begin position="527"/>
        <end position="555"/>
    </location>
</feature>
<feature type="transmembrane region" description="Helical" evidence="7">
    <location>
        <begin position="406"/>
        <end position="426"/>
    </location>
</feature>
<feature type="transmembrane region" description="Helical" evidence="7">
    <location>
        <begin position="307"/>
        <end position="324"/>
    </location>
</feature>
<feature type="transmembrane region" description="Helical" evidence="7">
    <location>
        <begin position="446"/>
        <end position="472"/>
    </location>
</feature>
<feature type="region of interest" description="Disordered" evidence="6">
    <location>
        <begin position="1"/>
        <end position="31"/>
    </location>
</feature>
<comment type="subcellular location">
    <subcellularLocation>
        <location evidence="1">Cell membrane</location>
        <topology evidence="1">Multi-pass membrane protein</topology>
    </subcellularLocation>
</comment>
<evidence type="ECO:0000256" key="1">
    <source>
        <dbReference type="ARBA" id="ARBA00004651"/>
    </source>
</evidence>
<feature type="transmembrane region" description="Helical" evidence="7">
    <location>
        <begin position="502"/>
        <end position="520"/>
    </location>
</feature>
<dbReference type="RefSeq" id="WP_128145389.1">
    <property type="nucleotide sequence ID" value="NZ_UGRU01000001.1"/>
</dbReference>
<reference evidence="10 11" key="1">
    <citation type="submission" date="2018-06" db="EMBL/GenBank/DDBJ databases">
        <authorList>
            <consortium name="Pathogen Informatics"/>
            <person name="Doyle S."/>
        </authorList>
    </citation>
    <scope>NUCLEOTIDE SEQUENCE [LARGE SCALE GENOMIC DNA]</scope>
    <source>
        <strain evidence="10 11">NCTC13184</strain>
    </source>
</reference>
<dbReference type="Pfam" id="PF13567">
    <property type="entry name" value="DUF4131"/>
    <property type="match status" value="1"/>
</dbReference>
<feature type="domain" description="ComEC/Rec2-related protein" evidence="8">
    <location>
        <begin position="257"/>
        <end position="517"/>
    </location>
</feature>
<proteinExistence type="predicted"/>
<evidence type="ECO:0000259" key="9">
    <source>
        <dbReference type="Pfam" id="PF13567"/>
    </source>
</evidence>
<evidence type="ECO:0000313" key="10">
    <source>
        <dbReference type="EMBL" id="SUA47010.1"/>
    </source>
</evidence>
<dbReference type="PANTHER" id="PTHR30619:SF7">
    <property type="entry name" value="BETA-LACTAMASE DOMAIN PROTEIN"/>
    <property type="match status" value="1"/>
</dbReference>
<gene>
    <name evidence="10" type="ORF">NCTC13184_05544</name>
</gene>
<evidence type="ECO:0000256" key="4">
    <source>
        <dbReference type="ARBA" id="ARBA00022989"/>
    </source>
</evidence>
<dbReference type="AlphaFoldDB" id="A0A378X073"/>
<organism evidence="10 11">
    <name type="scientific">Nocardia africana</name>
    <dbReference type="NCBI Taxonomy" id="134964"/>
    <lineage>
        <taxon>Bacteria</taxon>
        <taxon>Bacillati</taxon>
        <taxon>Actinomycetota</taxon>
        <taxon>Actinomycetes</taxon>
        <taxon>Mycobacteriales</taxon>
        <taxon>Nocardiaceae</taxon>
        <taxon>Nocardia</taxon>
    </lineage>
</organism>
<feature type="transmembrane region" description="Helical" evidence="7">
    <location>
        <begin position="61"/>
        <end position="81"/>
    </location>
</feature>
<dbReference type="Pfam" id="PF03772">
    <property type="entry name" value="Competence"/>
    <property type="match status" value="1"/>
</dbReference>
<evidence type="ECO:0000256" key="2">
    <source>
        <dbReference type="ARBA" id="ARBA00022475"/>
    </source>
</evidence>
<sequence length="555" mass="57273">MNPGGSNGSRLRPEPVSDSGRGDADQGTTGTGATALDARLLPAALGCWGVSVAGISLGWRAGMWVCVGLGMAAAGSGIVLARGRFRVPHRAGWWVVLAALLASAGFGVAASWQAYRVSAHPLGRLAAGSEVTAEMVAGDPKPLPARSFGGRQWMMRATVREFRYGATSVHGDAAVTVIMPERGWSDLVPGQHVTVRARLDRPWRRDLTVAVLRAQGPPSRVGPRPWWQSAAATVRENLSEAARRALPPDAAGVLPGLIDGDISRLPDHVREDFQAVDLTHLVAVSGTNVSIVLAGVLLATRALTLDPRWAAVLAGLALIGFVILARPSPSVLRAAVMGAIAVLAMVTGRRKQALPALCAAVLVLIAFSPHLAVDIGFTLSVLATAGLILLAPIWSQWLEQRGWPPLVAEAFGVAAAAFAVTTPIIAALTGHVSGVAIVANVLVEPVVAPITLLGVGAAALSCCWQPAAIWVLNLAEPPLWWLLFVAERGAALGISLPMPAGATGAALAGALIGCGVAVLARLGSRRHRTHAGPAPPPAPGDGPVNLSPATRRIVP</sequence>
<name>A0A378X073_9NOCA</name>
<feature type="transmembrane region" description="Helical" evidence="7">
    <location>
        <begin position="93"/>
        <end position="115"/>
    </location>
</feature>
<evidence type="ECO:0000256" key="5">
    <source>
        <dbReference type="ARBA" id="ARBA00023136"/>
    </source>
</evidence>
<evidence type="ECO:0000256" key="7">
    <source>
        <dbReference type="SAM" id="Phobius"/>
    </source>
</evidence>
<dbReference type="InterPro" id="IPR025405">
    <property type="entry name" value="DUF4131"/>
</dbReference>
<feature type="transmembrane region" description="Helical" evidence="7">
    <location>
        <begin position="375"/>
        <end position="394"/>
    </location>
</feature>
<keyword evidence="2" id="KW-1003">Cell membrane</keyword>
<dbReference type="InterPro" id="IPR004477">
    <property type="entry name" value="ComEC_N"/>
</dbReference>
<dbReference type="NCBIfam" id="TIGR00360">
    <property type="entry name" value="ComEC_N-term"/>
    <property type="match status" value="1"/>
</dbReference>
<keyword evidence="3 7" id="KW-0812">Transmembrane</keyword>
<feature type="domain" description="DUF4131" evidence="9">
    <location>
        <begin position="71"/>
        <end position="202"/>
    </location>
</feature>
<dbReference type="EMBL" id="UGRU01000001">
    <property type="protein sequence ID" value="SUA47010.1"/>
    <property type="molecule type" value="Genomic_DNA"/>
</dbReference>
<feature type="transmembrane region" description="Helical" evidence="7">
    <location>
        <begin position="353"/>
        <end position="369"/>
    </location>
</feature>
<dbReference type="PANTHER" id="PTHR30619">
    <property type="entry name" value="DNA INTERNALIZATION/COMPETENCE PROTEIN COMEC/REC2"/>
    <property type="match status" value="1"/>
</dbReference>
<dbReference type="OrthoDB" id="7177610at2"/>